<keyword evidence="3 7" id="KW-0805">Transcription regulation</keyword>
<evidence type="ECO:0000256" key="7">
    <source>
        <dbReference type="RuleBase" id="RU364144"/>
    </source>
</evidence>
<dbReference type="PANTHER" id="PTHR13074">
    <property type="entry name" value="MEDIATOR OF RNA POLYMERASE II TRANSCRIPTION SUBUNIT 8"/>
    <property type="match status" value="1"/>
</dbReference>
<keyword evidence="9" id="KW-1185">Reference proteome</keyword>
<comment type="function">
    <text evidence="7">Component of the Mediator complex, a coactivator involved in the regulated transcription of nearly all RNA polymerase II-dependent genes. Mediator functions as a bridge to convey information from gene-specific regulatory proteins to the basal RNA polymerase II transcription machinery. Mediator is recruited to promoters by direct interactions with regulatory proteins and serves as a scaffold for the assembly of a functional preinitiation complex with RNA polymerase II and the general transcription factors.</text>
</comment>
<dbReference type="OrthoDB" id="150687at2759"/>
<dbReference type="GO" id="GO:0000978">
    <property type="term" value="F:RNA polymerase II cis-regulatory region sequence-specific DNA binding"/>
    <property type="evidence" value="ECO:0007669"/>
    <property type="project" value="TreeGrafter"/>
</dbReference>
<dbReference type="AlphaFoldDB" id="A0A8J4STY4"/>
<evidence type="ECO:0000256" key="5">
    <source>
        <dbReference type="ARBA" id="ARBA00023163"/>
    </source>
</evidence>
<proteinExistence type="inferred from homology"/>
<comment type="caution">
    <text evidence="8">The sequence shown here is derived from an EMBL/GenBank/DDBJ whole genome shotgun (WGS) entry which is preliminary data.</text>
</comment>
<dbReference type="Proteomes" id="UP000748531">
    <property type="component" value="Unassembled WGS sequence"/>
</dbReference>
<accession>A0A8J4STY4</accession>
<evidence type="ECO:0000256" key="3">
    <source>
        <dbReference type="ARBA" id="ARBA00023015"/>
    </source>
</evidence>
<evidence type="ECO:0000256" key="6">
    <source>
        <dbReference type="ARBA" id="ARBA00023242"/>
    </source>
</evidence>
<evidence type="ECO:0000313" key="9">
    <source>
        <dbReference type="Proteomes" id="UP000748531"/>
    </source>
</evidence>
<sequence>MQATERRQMEGIKTMYNAMYKLKQKIQDLSIKIELQGERCDWPRYLSTLALCASELSEIRKVLESDRFVNEHSLVLTPIMLHPEVDPVLAKVTEERLVLFNHDTVPQYLRTKLDPKLEVQCLAQSGRASSLPTEQLTKLINQTNRAVDSSLRELNILKQELEADFSDRQSKTQNSMEDLNAMLSVIAVGKGLNFPH</sequence>
<dbReference type="GO" id="GO:0006357">
    <property type="term" value="P:regulation of transcription by RNA polymerase II"/>
    <property type="evidence" value="ECO:0007669"/>
    <property type="project" value="InterPro"/>
</dbReference>
<dbReference type="GO" id="GO:0003712">
    <property type="term" value="F:transcription coregulator activity"/>
    <property type="evidence" value="ECO:0007669"/>
    <property type="project" value="InterPro"/>
</dbReference>
<dbReference type="GO" id="GO:0016592">
    <property type="term" value="C:mediator complex"/>
    <property type="evidence" value="ECO:0007669"/>
    <property type="project" value="InterPro"/>
</dbReference>
<evidence type="ECO:0000256" key="1">
    <source>
        <dbReference type="ARBA" id="ARBA00004123"/>
    </source>
</evidence>
<dbReference type="PANTHER" id="PTHR13074:SF9">
    <property type="entry name" value="MEDIATOR OF RNA POLYMERASE II TRANSCRIPTION SUBUNIT 8"/>
    <property type="match status" value="1"/>
</dbReference>
<keyword evidence="4 7" id="KW-0010">Activator</keyword>
<dbReference type="InterPro" id="IPR019364">
    <property type="entry name" value="Mediatior_Med8_fun/met"/>
</dbReference>
<comment type="subcellular location">
    <subcellularLocation>
        <location evidence="1 7">Nucleus</location>
    </subcellularLocation>
</comment>
<gene>
    <name evidence="7" type="primary">MED8</name>
    <name evidence="8" type="ORF">PHET_06976</name>
</gene>
<evidence type="ECO:0000256" key="2">
    <source>
        <dbReference type="ARBA" id="ARBA00005716"/>
    </source>
</evidence>
<keyword evidence="6 7" id="KW-0539">Nucleus</keyword>
<organism evidence="8 9">
    <name type="scientific">Paragonimus heterotremus</name>
    <dbReference type="NCBI Taxonomy" id="100268"/>
    <lineage>
        <taxon>Eukaryota</taxon>
        <taxon>Metazoa</taxon>
        <taxon>Spiralia</taxon>
        <taxon>Lophotrochozoa</taxon>
        <taxon>Platyhelminthes</taxon>
        <taxon>Trematoda</taxon>
        <taxon>Digenea</taxon>
        <taxon>Plagiorchiida</taxon>
        <taxon>Troglotremata</taxon>
        <taxon>Troglotrematidae</taxon>
        <taxon>Paragonimus</taxon>
    </lineage>
</organism>
<protein>
    <recommendedName>
        <fullName evidence="7">Mediator of RNA polymerase II transcription subunit 8</fullName>
    </recommendedName>
    <alternativeName>
        <fullName evidence="7">Mediator complex subunit 8</fullName>
    </alternativeName>
</protein>
<comment type="subunit">
    <text evidence="7">Component of the Mediator complex.</text>
</comment>
<name>A0A8J4STY4_9TREM</name>
<dbReference type="Pfam" id="PF10232">
    <property type="entry name" value="Med8"/>
    <property type="match status" value="1"/>
</dbReference>
<dbReference type="EMBL" id="LUCH01008672">
    <property type="protein sequence ID" value="KAF5396260.1"/>
    <property type="molecule type" value="Genomic_DNA"/>
</dbReference>
<comment type="similarity">
    <text evidence="2 7">Belongs to the Mediator complex subunit 8 family.</text>
</comment>
<evidence type="ECO:0000256" key="4">
    <source>
        <dbReference type="ARBA" id="ARBA00023159"/>
    </source>
</evidence>
<evidence type="ECO:0000313" key="8">
    <source>
        <dbReference type="EMBL" id="KAF5396260.1"/>
    </source>
</evidence>
<dbReference type="GO" id="GO:0070847">
    <property type="term" value="C:core mediator complex"/>
    <property type="evidence" value="ECO:0007669"/>
    <property type="project" value="TreeGrafter"/>
</dbReference>
<reference evidence="8" key="1">
    <citation type="submission" date="2019-05" db="EMBL/GenBank/DDBJ databases">
        <title>Annotation for the trematode Paragonimus heterotremus.</title>
        <authorList>
            <person name="Choi Y.-J."/>
        </authorList>
    </citation>
    <scope>NUCLEOTIDE SEQUENCE</scope>
    <source>
        <strain evidence="8">LC</strain>
    </source>
</reference>
<keyword evidence="5 7" id="KW-0804">Transcription</keyword>